<dbReference type="GO" id="GO:0052621">
    <property type="term" value="F:diguanylate cyclase activity"/>
    <property type="evidence" value="ECO:0007669"/>
    <property type="project" value="UniProtKB-EC"/>
</dbReference>
<evidence type="ECO:0000259" key="3">
    <source>
        <dbReference type="PROSITE" id="PS50887"/>
    </source>
</evidence>
<dbReference type="PROSITE" id="PS50887">
    <property type="entry name" value="GGDEF"/>
    <property type="match status" value="1"/>
</dbReference>
<dbReference type="FunFam" id="3.30.70.270:FF:000001">
    <property type="entry name" value="Diguanylate cyclase domain protein"/>
    <property type="match status" value="1"/>
</dbReference>
<dbReference type="GO" id="GO:0005886">
    <property type="term" value="C:plasma membrane"/>
    <property type="evidence" value="ECO:0007669"/>
    <property type="project" value="TreeGrafter"/>
</dbReference>
<dbReference type="SMART" id="SM00091">
    <property type="entry name" value="PAS"/>
    <property type="match status" value="1"/>
</dbReference>
<dbReference type="InterPro" id="IPR000160">
    <property type="entry name" value="GGDEF_dom"/>
</dbReference>
<dbReference type="InterPro" id="IPR050469">
    <property type="entry name" value="Diguanylate_Cyclase"/>
</dbReference>
<accession>A0A975SM57</accession>
<dbReference type="InterPro" id="IPR000700">
    <property type="entry name" value="PAS-assoc_C"/>
</dbReference>
<dbReference type="PANTHER" id="PTHR45138">
    <property type="entry name" value="REGULATORY COMPONENTS OF SENSORY TRANSDUCTION SYSTEM"/>
    <property type="match status" value="1"/>
</dbReference>
<evidence type="ECO:0000313" key="5">
    <source>
        <dbReference type="Proteomes" id="UP000683428"/>
    </source>
</evidence>
<sequence>MPSLDALDILKTPVWLVAPQPEELVFANGAARQLTGEATLERLRHGAYSAHAQRILTAYLPALAGDEQVVEILTVARHGRPGPISCRLSLTRSQGRELIVFEGLHTEVPGVPGAMPLLGRLCTREYCRDERGFYERLFRTNTAPMLLIDPQEDGRIVDANQAAAGFYGYTHDQLCALHTWEINVLGREVVPVMHEVAKLPGGHKPLNFEHRLADGSTRHVQTYAGPLELDGRRLMLCIIHDITEQKRLEQELERAALRDALTGLGNRRQFLQLVDQALSHSRRYHEAFSLLLVDADNFKGINDGHGHDIGDEVLKLLAHTLEARTRESDAVCRWGGEEFVVFLPHTDLVGAQELAEGVRAAVECLVRPDLPPLTVSIGVAQYRADEDATSLFKRMDEALYRAKAGGRNRIQAS</sequence>
<dbReference type="InterPro" id="IPR013656">
    <property type="entry name" value="PAS_4"/>
</dbReference>
<proteinExistence type="predicted"/>
<dbReference type="Pfam" id="PF00990">
    <property type="entry name" value="GGDEF"/>
    <property type="match status" value="1"/>
</dbReference>
<protein>
    <recommendedName>
        <fullName evidence="1">diguanylate cyclase</fullName>
        <ecNumber evidence="1">2.7.7.65</ecNumber>
    </recommendedName>
</protein>
<dbReference type="EMBL" id="CP064782">
    <property type="protein sequence ID" value="QWT48894.1"/>
    <property type="molecule type" value="Genomic_DNA"/>
</dbReference>
<dbReference type="GO" id="GO:1902201">
    <property type="term" value="P:negative regulation of bacterial-type flagellum-dependent cell motility"/>
    <property type="evidence" value="ECO:0007669"/>
    <property type="project" value="TreeGrafter"/>
</dbReference>
<dbReference type="CDD" id="cd00130">
    <property type="entry name" value="PAS"/>
    <property type="match status" value="1"/>
</dbReference>
<name>A0A975SM57_9RHOO</name>
<dbReference type="EC" id="2.7.7.65" evidence="1"/>
<keyword evidence="5" id="KW-1185">Reference proteome</keyword>
<feature type="domain" description="PAC" evidence="2">
    <location>
        <begin position="204"/>
        <end position="254"/>
    </location>
</feature>
<feature type="domain" description="GGDEF" evidence="3">
    <location>
        <begin position="286"/>
        <end position="413"/>
    </location>
</feature>
<evidence type="ECO:0000313" key="4">
    <source>
        <dbReference type="EMBL" id="QWT48894.1"/>
    </source>
</evidence>
<dbReference type="Proteomes" id="UP000683428">
    <property type="component" value="Chromosome"/>
</dbReference>
<dbReference type="NCBIfam" id="TIGR00254">
    <property type="entry name" value="GGDEF"/>
    <property type="match status" value="1"/>
</dbReference>
<dbReference type="KEGG" id="aiq:Azoinq_13870"/>
<dbReference type="NCBIfam" id="TIGR00229">
    <property type="entry name" value="sensory_box"/>
    <property type="match status" value="1"/>
</dbReference>
<gene>
    <name evidence="4" type="ORF">Azoinq_13870</name>
</gene>
<dbReference type="Pfam" id="PF08448">
    <property type="entry name" value="PAS_4"/>
    <property type="match status" value="1"/>
</dbReference>
<dbReference type="CDD" id="cd01949">
    <property type="entry name" value="GGDEF"/>
    <property type="match status" value="1"/>
</dbReference>
<dbReference type="PROSITE" id="PS50113">
    <property type="entry name" value="PAC"/>
    <property type="match status" value="1"/>
</dbReference>
<dbReference type="InterPro" id="IPR000014">
    <property type="entry name" value="PAS"/>
</dbReference>
<dbReference type="AlphaFoldDB" id="A0A975SM57"/>
<dbReference type="PANTHER" id="PTHR45138:SF9">
    <property type="entry name" value="DIGUANYLATE CYCLASE DGCM-RELATED"/>
    <property type="match status" value="1"/>
</dbReference>
<dbReference type="RefSeq" id="WP_216128312.1">
    <property type="nucleotide sequence ID" value="NZ_CP064782.1"/>
</dbReference>
<reference evidence="4" key="1">
    <citation type="submission" date="2020-11" db="EMBL/GenBank/DDBJ databases">
        <title>Azospira inquinata sp. nov.</title>
        <authorList>
            <person name="Moe W.M."/>
            <person name="Mikes M.C."/>
        </authorList>
    </citation>
    <scope>NUCLEOTIDE SEQUENCE</scope>
    <source>
        <strain evidence="4">Azo-3</strain>
    </source>
</reference>
<dbReference type="SMART" id="SM00267">
    <property type="entry name" value="GGDEF"/>
    <property type="match status" value="1"/>
</dbReference>
<evidence type="ECO:0000259" key="2">
    <source>
        <dbReference type="PROSITE" id="PS50113"/>
    </source>
</evidence>
<dbReference type="GO" id="GO:0043709">
    <property type="term" value="P:cell adhesion involved in single-species biofilm formation"/>
    <property type="evidence" value="ECO:0007669"/>
    <property type="project" value="TreeGrafter"/>
</dbReference>
<organism evidence="4 5">
    <name type="scientific">Azospira inquinata</name>
    <dbReference type="NCBI Taxonomy" id="2785627"/>
    <lineage>
        <taxon>Bacteria</taxon>
        <taxon>Pseudomonadati</taxon>
        <taxon>Pseudomonadota</taxon>
        <taxon>Betaproteobacteria</taxon>
        <taxon>Rhodocyclales</taxon>
        <taxon>Rhodocyclaceae</taxon>
        <taxon>Azospira</taxon>
    </lineage>
</organism>
<evidence type="ECO:0000256" key="1">
    <source>
        <dbReference type="ARBA" id="ARBA00012528"/>
    </source>
</evidence>